<organism evidence="7 8">
    <name type="scientific">Aeromonas phage 44RR2.8t.2</name>
    <dbReference type="NCBI Taxonomy" id="1932900"/>
    <lineage>
        <taxon>Viruses</taxon>
        <taxon>Duplodnaviria</taxon>
        <taxon>Heunggongvirae</taxon>
        <taxon>Uroviricota</taxon>
        <taxon>Caudoviricetes</taxon>
        <taxon>Pantevenvirales</taxon>
        <taxon>Straboviridae</taxon>
        <taxon>Biquartavirus</taxon>
        <taxon>Biquartavirus 44RR2</taxon>
    </lineage>
</organism>
<dbReference type="PROSITE" id="PS00456">
    <property type="entry name" value="NA_SOLUT_SYMP_1"/>
    <property type="match status" value="1"/>
</dbReference>
<feature type="transmembrane region" description="Helical" evidence="6">
    <location>
        <begin position="179"/>
        <end position="197"/>
    </location>
</feature>
<keyword evidence="3 6" id="KW-0812">Transmembrane</keyword>
<feature type="transmembrane region" description="Helical" evidence="6">
    <location>
        <begin position="278"/>
        <end position="300"/>
    </location>
</feature>
<evidence type="ECO:0000256" key="5">
    <source>
        <dbReference type="ARBA" id="ARBA00023136"/>
    </source>
</evidence>
<feature type="transmembrane region" description="Helical" evidence="6">
    <location>
        <begin position="67"/>
        <end position="97"/>
    </location>
</feature>
<evidence type="ECO:0000313" key="8">
    <source>
        <dbReference type="Proteomes" id="UP000222894"/>
    </source>
</evidence>
<dbReference type="GO" id="GO:0005886">
    <property type="term" value="C:plasma membrane"/>
    <property type="evidence" value="ECO:0007669"/>
    <property type="project" value="TreeGrafter"/>
</dbReference>
<feature type="transmembrane region" description="Helical" evidence="6">
    <location>
        <begin position="486"/>
        <end position="506"/>
    </location>
</feature>
<feature type="transmembrane region" description="Helical" evidence="6">
    <location>
        <begin position="455"/>
        <end position="474"/>
    </location>
</feature>
<dbReference type="PROSITE" id="PS50283">
    <property type="entry name" value="NA_SOLUT_SYMP_3"/>
    <property type="match status" value="1"/>
</dbReference>
<feature type="transmembrane region" description="Helical" evidence="6">
    <location>
        <begin position="41"/>
        <end position="61"/>
    </location>
</feature>
<comment type="similarity">
    <text evidence="2">Belongs to the sodium:solute symporter (SSF) (TC 2.A.21) family.</text>
</comment>
<dbReference type="NCBIfam" id="TIGR00813">
    <property type="entry name" value="sss"/>
    <property type="match status" value="1"/>
</dbReference>
<evidence type="ECO:0000313" key="7">
    <source>
        <dbReference type="EMBL" id="APU00706.1"/>
    </source>
</evidence>
<dbReference type="Pfam" id="PF00474">
    <property type="entry name" value="SSF"/>
    <property type="match status" value="1"/>
</dbReference>
<feature type="transmembrane region" description="Helical" evidence="6">
    <location>
        <begin position="153"/>
        <end position="172"/>
    </location>
</feature>
<evidence type="ECO:0000256" key="6">
    <source>
        <dbReference type="SAM" id="Phobius"/>
    </source>
</evidence>
<name>A0A219Y9P9_9CAUD</name>
<feature type="transmembrane region" description="Helical" evidence="6">
    <location>
        <begin position="406"/>
        <end position="424"/>
    </location>
</feature>
<feature type="transmembrane region" description="Helical" evidence="6">
    <location>
        <begin position="6"/>
        <end position="25"/>
    </location>
</feature>
<feature type="transmembrane region" description="Helical" evidence="6">
    <location>
        <begin position="329"/>
        <end position="355"/>
    </location>
</feature>
<sequence length="507" mass="54372">MQLLDMVIFAGYIGCIVMAGLVIGWKKSGTTKSYFMADRSLPWWILGCAILAANISAEHLIGTTGSAYAMGIAIGAFELTGALALVVAAWLAIPYFVKNQITTMPQFLAMKYDNRVRSMFATFWIVVYTLVNLTAVSYMGALAFTSIGIPLEVGVWALIGFAVLYSAVGGLSSLVWTDFIQVGILLTAGIACTWFTLDAYGVHVGSTSIAGSMVSLYKELPNHFQLVLEPGHPAYENIPGILGVVGVFLGSLSYFAFNQFIVQGALAAKSVKEAQKGMVFAAFLKLLMPLVVIIPGIMAYSMTNGSLTPSDKAYPWLIDNFMPAGFHGLVMAALFAAIISTLAAILNSISTMFTLDIVKVHKPELSDKTLMKVARTVVVVCGAIGASLAIPFLGNLDQAYHFIQEFVGFVTPAMLVIFFAALYWKTNSNAAIAVTVFSVAANAIVKFTVPELAWLDRFLMVLVGCGVLYSLFSGKQVEDAHIAPSKTLVIGGSIVAIIFFATYITFA</sequence>
<dbReference type="Gene3D" id="1.20.1730.10">
    <property type="entry name" value="Sodium/glucose cotransporter"/>
    <property type="match status" value="1"/>
</dbReference>
<keyword evidence="4 6" id="KW-1133">Transmembrane helix</keyword>
<evidence type="ECO:0000256" key="3">
    <source>
        <dbReference type="ARBA" id="ARBA00022692"/>
    </source>
</evidence>
<dbReference type="EMBL" id="KY290948">
    <property type="protein sequence ID" value="APU00706.1"/>
    <property type="molecule type" value="Genomic_DNA"/>
</dbReference>
<accession>A0A219Y9P9</accession>
<feature type="transmembrane region" description="Helical" evidence="6">
    <location>
        <begin position="118"/>
        <end position="141"/>
    </location>
</feature>
<dbReference type="PANTHER" id="PTHR11819:SF195">
    <property type="entry name" value="SODIUM_GLUCOSE COTRANSPORTER 4"/>
    <property type="match status" value="1"/>
</dbReference>
<feature type="transmembrane region" description="Helical" evidence="6">
    <location>
        <begin position="238"/>
        <end position="257"/>
    </location>
</feature>
<proteinExistence type="inferred from homology"/>
<reference evidence="7 8" key="1">
    <citation type="journal article" date="2017" name="Sci. Rep.">
        <title>Characterization and diversity of phages infecting Aeromonas salmonicida subsp. salmonicida.</title>
        <authorList>
            <person name="Vincent A.T."/>
            <person name="Paquet V.E."/>
            <person name="Bernatchez A."/>
            <person name="Tremblay D.M."/>
            <person name="Moineau S."/>
            <person name="Charette S.J."/>
        </authorList>
    </citation>
    <scope>NUCLEOTIDE SEQUENCE [LARGE SCALE GENOMIC DNA]</scope>
</reference>
<evidence type="ECO:0000256" key="2">
    <source>
        <dbReference type="ARBA" id="ARBA00006434"/>
    </source>
</evidence>
<dbReference type="InterPro" id="IPR038377">
    <property type="entry name" value="Na/Glc_symporter_sf"/>
</dbReference>
<protein>
    <submittedName>
        <fullName evidence="7">Putative sodium-dependent galactose transporter</fullName>
    </submittedName>
</protein>
<evidence type="ECO:0000256" key="4">
    <source>
        <dbReference type="ARBA" id="ARBA00022989"/>
    </source>
</evidence>
<dbReference type="Proteomes" id="UP000222894">
    <property type="component" value="Genome"/>
</dbReference>
<dbReference type="InterPro" id="IPR001734">
    <property type="entry name" value="Na/solute_symporter"/>
</dbReference>
<feature type="transmembrane region" description="Helical" evidence="6">
    <location>
        <begin position="376"/>
        <end position="394"/>
    </location>
</feature>
<feature type="transmembrane region" description="Helical" evidence="6">
    <location>
        <begin position="431"/>
        <end position="449"/>
    </location>
</feature>
<comment type="subcellular location">
    <subcellularLocation>
        <location evidence="1">Membrane</location>
        <topology evidence="1">Multi-pass membrane protein</topology>
    </subcellularLocation>
</comment>
<evidence type="ECO:0000256" key="1">
    <source>
        <dbReference type="ARBA" id="ARBA00004141"/>
    </source>
</evidence>
<dbReference type="PANTHER" id="PTHR11819">
    <property type="entry name" value="SOLUTE CARRIER FAMILY 5"/>
    <property type="match status" value="1"/>
</dbReference>
<dbReference type="GO" id="GO:0005412">
    <property type="term" value="F:D-glucose:sodium symporter activity"/>
    <property type="evidence" value="ECO:0007669"/>
    <property type="project" value="TreeGrafter"/>
</dbReference>
<dbReference type="InterPro" id="IPR018212">
    <property type="entry name" value="Na/solute_symporter_CS"/>
</dbReference>
<keyword evidence="5 6" id="KW-0472">Membrane</keyword>